<dbReference type="Pfam" id="PF13432">
    <property type="entry name" value="TPR_16"/>
    <property type="match status" value="2"/>
</dbReference>
<accession>A0ABR6MJ76</accession>
<name>A0ABR6MJ76_MICEC</name>
<dbReference type="SMART" id="SM00028">
    <property type="entry name" value="TPR"/>
    <property type="match status" value="3"/>
</dbReference>
<dbReference type="InterPro" id="IPR019734">
    <property type="entry name" value="TPR_rpt"/>
</dbReference>
<evidence type="ECO:0000256" key="1">
    <source>
        <dbReference type="PROSITE-ProRule" id="PRU00339"/>
    </source>
</evidence>
<dbReference type="Proteomes" id="UP000618986">
    <property type="component" value="Unassembled WGS sequence"/>
</dbReference>
<dbReference type="PANTHER" id="PTHR11102">
    <property type="entry name" value="SEL-1-LIKE PROTEIN"/>
    <property type="match status" value="1"/>
</dbReference>
<dbReference type="RefSeq" id="WP_184687107.1">
    <property type="nucleotide sequence ID" value="NZ_JACHJC010000001.1"/>
</dbReference>
<reference evidence="2 3" key="1">
    <citation type="submission" date="2020-08" db="EMBL/GenBank/DDBJ databases">
        <title>Sequencing the genomes of 1000 actinobacteria strains.</title>
        <authorList>
            <person name="Klenk H.-P."/>
        </authorList>
    </citation>
    <scope>NUCLEOTIDE SEQUENCE [LARGE SCALE GENOMIC DNA]</scope>
    <source>
        <strain evidence="2 3">DSM 43036</strain>
    </source>
</reference>
<protein>
    <recommendedName>
        <fullName evidence="4">TPR repeat</fullName>
    </recommendedName>
</protein>
<sequence length="865" mass="94193">MERSRRANSSLNQLAGHKGKFPRVRDARLLALLEVHPAIPLTSEAGILDEGLPLYIERDVDVEIDDALHSLSETGGMLILVGPAASGKSRVAYEAALRSLPDWPLVVPTSPTELEYLVAEGMLPTEALIWIDDAERFLPSSPNLSRLIRGSIISRGRSRLIFIATMWPKFYAEMASRPNRRSVRPVDVASSTDAALNEPEVEVASVDLEGQFLANDLTKVARTFFLSSQFSERELARAKVKAALDPRIAQAVDLAGNDGQITRILAAAPALLLKLTSPDDDLGHAVLAAAIDFRSVGYPPPVAPDLLAKVVERFYMDDNQRLSASRDWFKEALSWALHPVSGDVRALQPAASQVGRLDGVFVSDILVDFAQKAVGGHGARLASVRDYLIDESAANSCVSIGWAAYQEGMTSACRRAWLKAAEGGESAAMYNLAKLAEQEGNRDDFLHWHKKSWESGQTDSATELGLHFQQRANNSEAEAWYRRAADNGSQRAMFNLGILYTDLGKEAEAVEFYARAASLGDVDSEVNLAYILHKKGDLERSETLYRSAANAGSALAMSNLGVIAKKRGDIDEATSWFTLAAHQSYPGGMLGLGNIAGDRGDFDEAIRWYTDAAKLGEIKAHNNLGRILERAGRTQEALQSYEAGARAGDSRAMANLGISLLRVERLEEGLDWLQRSHDQGCPLGTLTLAKIYLASGNDEIPVGWFRDSVSELNVTLAVILSFVLVKRLRASVVLREFVGLAAVAGHISSKESSLAAMLISSLVQDSTGAELLEAWVTEADLEESRGLLLIACEALRHVGRLESSRVCVRRSASTGDLDWVYGFGFMLVHAMDREGLDELAGWCKSKGFTEAEARVERMLAELPCS</sequence>
<comment type="caution">
    <text evidence="2">The sequence shown here is derived from an EMBL/GenBank/DDBJ whole genome shotgun (WGS) entry which is preliminary data.</text>
</comment>
<feature type="repeat" description="TPR" evidence="1">
    <location>
        <begin position="490"/>
        <end position="523"/>
    </location>
</feature>
<proteinExistence type="predicted"/>
<dbReference type="InterPro" id="IPR006597">
    <property type="entry name" value="Sel1-like"/>
</dbReference>
<keyword evidence="3" id="KW-1185">Reference proteome</keyword>
<dbReference type="Pfam" id="PF08238">
    <property type="entry name" value="Sel1"/>
    <property type="match status" value="1"/>
</dbReference>
<dbReference type="PROSITE" id="PS50005">
    <property type="entry name" value="TPR"/>
    <property type="match status" value="1"/>
</dbReference>
<dbReference type="SUPFAM" id="SSF81901">
    <property type="entry name" value="HCP-like"/>
    <property type="match status" value="1"/>
</dbReference>
<dbReference type="InterPro" id="IPR050767">
    <property type="entry name" value="Sel1_AlgK"/>
</dbReference>
<gene>
    <name evidence="2" type="ORF">FHU28_005287</name>
</gene>
<dbReference type="InterPro" id="IPR011990">
    <property type="entry name" value="TPR-like_helical_dom_sf"/>
</dbReference>
<dbReference type="PANTHER" id="PTHR11102:SF160">
    <property type="entry name" value="ERAD-ASSOCIATED E3 UBIQUITIN-PROTEIN LIGASE COMPONENT HRD3"/>
    <property type="match status" value="1"/>
</dbReference>
<keyword evidence="1" id="KW-0802">TPR repeat</keyword>
<evidence type="ECO:0000313" key="3">
    <source>
        <dbReference type="Proteomes" id="UP000618986"/>
    </source>
</evidence>
<organism evidence="2 3">
    <name type="scientific">Micromonospora echinospora</name>
    <name type="common">Micromonospora purpurea</name>
    <dbReference type="NCBI Taxonomy" id="1877"/>
    <lineage>
        <taxon>Bacteria</taxon>
        <taxon>Bacillati</taxon>
        <taxon>Actinomycetota</taxon>
        <taxon>Actinomycetes</taxon>
        <taxon>Micromonosporales</taxon>
        <taxon>Micromonosporaceae</taxon>
        <taxon>Micromonospora</taxon>
    </lineage>
</organism>
<evidence type="ECO:0000313" key="2">
    <source>
        <dbReference type="EMBL" id="MBB5115448.1"/>
    </source>
</evidence>
<dbReference type="EMBL" id="JACHJC010000001">
    <property type="protein sequence ID" value="MBB5115448.1"/>
    <property type="molecule type" value="Genomic_DNA"/>
</dbReference>
<dbReference type="Gene3D" id="1.25.40.10">
    <property type="entry name" value="Tetratricopeptide repeat domain"/>
    <property type="match status" value="1"/>
</dbReference>
<dbReference type="GeneID" id="300295807"/>
<evidence type="ECO:0008006" key="4">
    <source>
        <dbReference type="Google" id="ProtNLM"/>
    </source>
</evidence>
<dbReference type="SMART" id="SM00671">
    <property type="entry name" value="SEL1"/>
    <property type="match status" value="7"/>
</dbReference>